<feature type="compositionally biased region" description="Basic and acidic residues" evidence="1">
    <location>
        <begin position="1"/>
        <end position="11"/>
    </location>
</feature>
<feature type="region of interest" description="Disordered" evidence="1">
    <location>
        <begin position="1"/>
        <end position="41"/>
    </location>
</feature>
<sequence length="107" mass="11458">MGDGNDGKEVEATNDQEQPCTNSDGRLNGNARVAGRSGVRRCHNPPGELLTRAAKSVDLAWPWNGKANDDGDDELAENAKLIDDGESMTPSQNNPRSTKILKDGHST</sequence>
<feature type="region of interest" description="Disordered" evidence="1">
    <location>
        <begin position="82"/>
        <end position="107"/>
    </location>
</feature>
<feature type="compositionally biased region" description="Polar residues" evidence="1">
    <location>
        <begin position="88"/>
        <end position="97"/>
    </location>
</feature>
<feature type="compositionally biased region" description="Polar residues" evidence="1">
    <location>
        <begin position="13"/>
        <end position="25"/>
    </location>
</feature>
<dbReference type="AlphaFoldDB" id="A0ABD1YUI7"/>
<dbReference type="Proteomes" id="UP001605036">
    <property type="component" value="Unassembled WGS sequence"/>
</dbReference>
<evidence type="ECO:0000313" key="3">
    <source>
        <dbReference type="Proteomes" id="UP001605036"/>
    </source>
</evidence>
<proteinExistence type="predicted"/>
<accession>A0ABD1YUI7</accession>
<comment type="caution">
    <text evidence="2">The sequence shown here is derived from an EMBL/GenBank/DDBJ whole genome shotgun (WGS) entry which is preliminary data.</text>
</comment>
<gene>
    <name evidence="2" type="ORF">R1flu_004923</name>
</gene>
<protein>
    <submittedName>
        <fullName evidence="2">Uncharacterized protein</fullName>
    </submittedName>
</protein>
<reference evidence="2 3" key="1">
    <citation type="submission" date="2024-09" db="EMBL/GenBank/DDBJ databases">
        <title>Chromosome-scale assembly of Riccia fluitans.</title>
        <authorList>
            <person name="Paukszto L."/>
            <person name="Sawicki J."/>
            <person name="Karawczyk K."/>
            <person name="Piernik-Szablinska J."/>
            <person name="Szczecinska M."/>
            <person name="Mazdziarz M."/>
        </authorList>
    </citation>
    <scope>NUCLEOTIDE SEQUENCE [LARGE SCALE GENOMIC DNA]</scope>
    <source>
        <strain evidence="2">Rf_01</strain>
        <tissue evidence="2">Aerial parts of the thallus</tissue>
    </source>
</reference>
<dbReference type="EMBL" id="JBHFFA010000003">
    <property type="protein sequence ID" value="KAL2633444.1"/>
    <property type="molecule type" value="Genomic_DNA"/>
</dbReference>
<keyword evidence="3" id="KW-1185">Reference proteome</keyword>
<organism evidence="2 3">
    <name type="scientific">Riccia fluitans</name>
    <dbReference type="NCBI Taxonomy" id="41844"/>
    <lineage>
        <taxon>Eukaryota</taxon>
        <taxon>Viridiplantae</taxon>
        <taxon>Streptophyta</taxon>
        <taxon>Embryophyta</taxon>
        <taxon>Marchantiophyta</taxon>
        <taxon>Marchantiopsida</taxon>
        <taxon>Marchantiidae</taxon>
        <taxon>Marchantiales</taxon>
        <taxon>Ricciaceae</taxon>
        <taxon>Riccia</taxon>
    </lineage>
</organism>
<evidence type="ECO:0000256" key="1">
    <source>
        <dbReference type="SAM" id="MobiDB-lite"/>
    </source>
</evidence>
<evidence type="ECO:0000313" key="2">
    <source>
        <dbReference type="EMBL" id="KAL2633444.1"/>
    </source>
</evidence>
<name>A0ABD1YUI7_9MARC</name>